<dbReference type="AlphaFoldDB" id="A0A366IJI1"/>
<accession>A0A366IJI1</accession>
<feature type="domain" description="VOC" evidence="2">
    <location>
        <begin position="20"/>
        <end position="143"/>
    </location>
</feature>
<comment type="caution">
    <text evidence="3">The sequence shown here is derived from an EMBL/GenBank/DDBJ whole genome shotgun (WGS) entry which is preliminary data.</text>
</comment>
<dbReference type="Proteomes" id="UP000253509">
    <property type="component" value="Unassembled WGS sequence"/>
</dbReference>
<dbReference type="RefSeq" id="WP_113903975.1">
    <property type="nucleotide sequence ID" value="NZ_QNSB01000005.1"/>
</dbReference>
<dbReference type="InterPro" id="IPR029068">
    <property type="entry name" value="Glyas_Bleomycin-R_OHBP_Dase"/>
</dbReference>
<evidence type="ECO:0000313" key="3">
    <source>
        <dbReference type="EMBL" id="RBP71460.1"/>
    </source>
</evidence>
<organism evidence="3 4">
    <name type="scientific">Brevibacterium celere</name>
    <dbReference type="NCBI Taxonomy" id="225845"/>
    <lineage>
        <taxon>Bacteria</taxon>
        <taxon>Bacillati</taxon>
        <taxon>Actinomycetota</taxon>
        <taxon>Actinomycetes</taxon>
        <taxon>Micrococcales</taxon>
        <taxon>Brevibacteriaceae</taxon>
        <taxon>Brevibacterium</taxon>
    </lineage>
</organism>
<gene>
    <name evidence="3" type="ORF">DFO65_10559</name>
</gene>
<dbReference type="Gene3D" id="3.30.720.120">
    <property type="match status" value="1"/>
</dbReference>
<dbReference type="SUPFAM" id="SSF54593">
    <property type="entry name" value="Glyoxalase/Bleomycin resistance protein/Dihydroxybiphenyl dioxygenase"/>
    <property type="match status" value="1"/>
</dbReference>
<sequence>MTTNEHTQSTTAPDLAPPAPTVWPTVSFTDVDTGVRLLTEVLGFVVTALHRSDDGTVEHAEARWPDGGGVMFGSRGKAGDWGGLGAQGVYVVAAVPETVDAIADRVRAAPDLEIREELTDTDYGSHQFGFRDSDGNLWSVGTYRGQ</sequence>
<dbReference type="InterPro" id="IPR004360">
    <property type="entry name" value="Glyas_Fos-R_dOase_dom"/>
</dbReference>
<dbReference type="EMBL" id="QNSB01000005">
    <property type="protein sequence ID" value="RBP71460.1"/>
    <property type="molecule type" value="Genomic_DNA"/>
</dbReference>
<dbReference type="InterPro" id="IPR037523">
    <property type="entry name" value="VOC_core"/>
</dbReference>
<dbReference type="Gene3D" id="3.30.720.110">
    <property type="match status" value="1"/>
</dbReference>
<dbReference type="PROSITE" id="PS51819">
    <property type="entry name" value="VOC"/>
    <property type="match status" value="1"/>
</dbReference>
<proteinExistence type="predicted"/>
<reference evidence="3 4" key="1">
    <citation type="submission" date="2018-06" db="EMBL/GenBank/DDBJ databases">
        <title>Freshwater and sediment microbial communities from various areas in North America, analyzing microbe dynamics in response to fracking.</title>
        <authorList>
            <person name="Lamendella R."/>
        </authorList>
    </citation>
    <scope>NUCLEOTIDE SEQUENCE [LARGE SCALE GENOMIC DNA]</scope>
    <source>
        <strain evidence="3 4">3b_TX</strain>
    </source>
</reference>
<keyword evidence="4" id="KW-1185">Reference proteome</keyword>
<name>A0A366IJI1_9MICO</name>
<dbReference type="Pfam" id="PF00903">
    <property type="entry name" value="Glyoxalase"/>
    <property type="match status" value="1"/>
</dbReference>
<protein>
    <submittedName>
        <fullName evidence="3">Putative glyoxalase superfamily protein PhnB</fullName>
    </submittedName>
</protein>
<feature type="region of interest" description="Disordered" evidence="1">
    <location>
        <begin position="1"/>
        <end position="20"/>
    </location>
</feature>
<evidence type="ECO:0000259" key="2">
    <source>
        <dbReference type="PROSITE" id="PS51819"/>
    </source>
</evidence>
<evidence type="ECO:0000313" key="4">
    <source>
        <dbReference type="Proteomes" id="UP000253509"/>
    </source>
</evidence>
<evidence type="ECO:0000256" key="1">
    <source>
        <dbReference type="SAM" id="MobiDB-lite"/>
    </source>
</evidence>